<evidence type="ECO:0000313" key="4">
    <source>
        <dbReference type="EMBL" id="VFK65189.1"/>
    </source>
</evidence>
<keyword evidence="1" id="KW-0472">Membrane</keyword>
<gene>
    <name evidence="3" type="ORF">BECKTC1821D_GA0114238_10818</name>
    <name evidence="2" type="ORF">BECKTC1821E_GA0114239_11693</name>
    <name evidence="4" type="ORF">BECKTC1821F_GA0114240_11703</name>
</gene>
<dbReference type="EMBL" id="CAADFS010000081">
    <property type="protein sequence ID" value="VFK49568.1"/>
    <property type="molecule type" value="Genomic_DNA"/>
</dbReference>
<accession>A0A450Z7B3</accession>
<feature type="transmembrane region" description="Helical" evidence="1">
    <location>
        <begin position="33"/>
        <end position="56"/>
    </location>
</feature>
<keyword evidence="1" id="KW-0812">Transmembrane</keyword>
<dbReference type="EMBL" id="CAADFT010000169">
    <property type="protein sequence ID" value="VFK49282.1"/>
    <property type="molecule type" value="Genomic_DNA"/>
</dbReference>
<evidence type="ECO:0000256" key="1">
    <source>
        <dbReference type="SAM" id="Phobius"/>
    </source>
</evidence>
<dbReference type="AlphaFoldDB" id="A0A450Z7B3"/>
<sequence>MLLSHPIVKILNGNNPLLGAKNAQDIMAIANTYIVFTTFIFVLLTIAITGAGIWFARWFGISKEKEIRENMRDFFEEIDSDSKLSKRFAKELFKHKEISNELHRLVQSRVESELAQRATVNFSNKLTEDTGQKNE</sequence>
<organism evidence="3">
    <name type="scientific">Candidatus Kentrum sp. TC</name>
    <dbReference type="NCBI Taxonomy" id="2126339"/>
    <lineage>
        <taxon>Bacteria</taxon>
        <taxon>Pseudomonadati</taxon>
        <taxon>Pseudomonadota</taxon>
        <taxon>Gammaproteobacteria</taxon>
        <taxon>Candidatus Kentrum</taxon>
    </lineage>
</organism>
<evidence type="ECO:0000313" key="3">
    <source>
        <dbReference type="EMBL" id="VFK49568.1"/>
    </source>
</evidence>
<name>A0A450Z7B3_9GAMM</name>
<dbReference type="EMBL" id="CAADFW010000170">
    <property type="protein sequence ID" value="VFK65189.1"/>
    <property type="molecule type" value="Genomic_DNA"/>
</dbReference>
<evidence type="ECO:0000313" key="2">
    <source>
        <dbReference type="EMBL" id="VFK49282.1"/>
    </source>
</evidence>
<protein>
    <submittedName>
        <fullName evidence="3">Uncharacterized protein</fullName>
    </submittedName>
</protein>
<reference evidence="3" key="1">
    <citation type="submission" date="2019-02" db="EMBL/GenBank/DDBJ databases">
        <authorList>
            <person name="Gruber-Vodicka R. H."/>
            <person name="Seah K. B. B."/>
        </authorList>
    </citation>
    <scope>NUCLEOTIDE SEQUENCE</scope>
    <source>
        <strain evidence="3">BECK_BZ123</strain>
        <strain evidence="2">BECK_BZ125</strain>
        <strain evidence="4">BECK_BZ126</strain>
    </source>
</reference>
<proteinExistence type="predicted"/>
<keyword evidence="1" id="KW-1133">Transmembrane helix</keyword>